<accession>A0A146LUY8</accession>
<organism evidence="5">
    <name type="scientific">Lygus hesperus</name>
    <name type="common">Western plant bug</name>
    <dbReference type="NCBI Taxonomy" id="30085"/>
    <lineage>
        <taxon>Eukaryota</taxon>
        <taxon>Metazoa</taxon>
        <taxon>Ecdysozoa</taxon>
        <taxon>Arthropoda</taxon>
        <taxon>Hexapoda</taxon>
        <taxon>Insecta</taxon>
        <taxon>Pterygota</taxon>
        <taxon>Neoptera</taxon>
        <taxon>Paraneoptera</taxon>
        <taxon>Hemiptera</taxon>
        <taxon>Heteroptera</taxon>
        <taxon>Panheteroptera</taxon>
        <taxon>Cimicomorpha</taxon>
        <taxon>Miridae</taxon>
        <taxon>Mirini</taxon>
        <taxon>Lygus</taxon>
    </lineage>
</organism>
<dbReference type="GO" id="GO:0006355">
    <property type="term" value="P:regulation of DNA-templated transcription"/>
    <property type="evidence" value="ECO:0007669"/>
    <property type="project" value="InterPro"/>
</dbReference>
<evidence type="ECO:0000256" key="2">
    <source>
        <dbReference type="ARBA" id="ARBA00023242"/>
    </source>
</evidence>
<dbReference type="Gene3D" id="3.60.10.10">
    <property type="entry name" value="Endonuclease/exonuclease/phosphatase"/>
    <property type="match status" value="1"/>
</dbReference>
<dbReference type="EMBL" id="GDHC01001590">
    <property type="protein sequence ID" value="JAQ17039.1"/>
    <property type="molecule type" value="Transcribed_RNA"/>
</dbReference>
<dbReference type="InterPro" id="IPR043502">
    <property type="entry name" value="DNA/RNA_pol_sf"/>
</dbReference>
<reference evidence="5" key="1">
    <citation type="journal article" date="2016" name="Gigascience">
        <title>De novo construction of an expanded transcriptome assembly for the western tarnished plant bug, Lygus hesperus.</title>
        <authorList>
            <person name="Tassone E.E."/>
            <person name="Geib S.M."/>
            <person name="Hall B."/>
            <person name="Fabrick J.A."/>
            <person name="Brent C.S."/>
            <person name="Hull J.J."/>
        </authorList>
    </citation>
    <scope>NUCLEOTIDE SEQUENCE</scope>
</reference>
<sequence>MTSPLRDINLTDHVSHKPRSGRRSDKASQVVSQRNPCTTFKIGTWNVRTLLKPGKLEELKEEMKRAGLDILGVSETRWANNGDFTSEEFRVIHSGKERRGKNGVALILRGKWKNNVLNTYHVSDRIMMIKLHAEPTDIYVIQVYFPTSSSEDEEVENLYELLEELMGIIEEKANVFIAGDFNASVGEQNFTSSTMGKFGLGNQNDRGRRLLEFCEQMELIITNTFFETPKRRRYTWKAPGDRMRYQIDYILVKKQYRNQTKSSYAYPGFEIDSDHNLVMAKCNVKFKRRKKILEKKWAVDKLRNGPILKAFQDELEKTDNHSWEELKASIAKTADKILGKNILEPRKPWMTAEILELISERNYWKNRDDEKYKKVKNKGTTECRKAKERWMDENSEEIERLMNRNDSGVYAKVKKLHHSPKTKSNVIKDKEGKILFGIDEVADRWREYMEELYEGQELTNEEQYVEREEEVDSSMKGPVITMEEFNMALKELNDKKATGVDDIPAELLKSLDEKTRLSLFQIISDMYEHGSLPSDFTQSKTITIPKKGNVTECSNYRTLALLSHASKILLGIVKNRLKRKIDENLDEDQFGFRSKKGTREAILALRQVLERRIDLGKDTYVAFVDLEKAFDKVDWELLFTTLRKTGIDWKDRRFILNLYKCQTTMIDINGCRKKAKIRQGVRQGCPLSPYLFNLFIEVAINEVKNKTKGITINGNQIHSIRFADDIALIADSEGNITQMLNCLDTILNKFKLKINAKKTKAMVVSKDDYHNINCNIHIKNERIQQVQEFCYLGSLITHDNRSNKEIRRRITLAKQAFEKKKNLLSNKNLSIHTRKKFIKTYIWSILLYGCETWTVGRYERDRLEAMEMWLWRRMTRTKWTERKRNETIMEEIEEKRNIMTSLMRRKVKLVGHLLRHNNFITNIIEGKVAGRRPRGRPRKSYLEDIYHLMGCTSYHQLKRAAMDRDEWLHRQGAAFRR</sequence>
<dbReference type="SUPFAM" id="SSF56672">
    <property type="entry name" value="DNA/RNA polymerases"/>
    <property type="match status" value="1"/>
</dbReference>
<dbReference type="Pfam" id="PF03372">
    <property type="entry name" value="Exo_endo_phos"/>
    <property type="match status" value="1"/>
</dbReference>
<dbReference type="InterPro" id="IPR000637">
    <property type="entry name" value="HMGI/Y_DNA-bd_CS"/>
</dbReference>
<evidence type="ECO:0000313" key="6">
    <source>
        <dbReference type="EMBL" id="JAQ17039.1"/>
    </source>
</evidence>
<keyword evidence="2" id="KW-0539">Nucleus</keyword>
<dbReference type="InterPro" id="IPR005135">
    <property type="entry name" value="Endo/exonuclease/phosphatase"/>
</dbReference>
<dbReference type="PROSITE" id="PS00354">
    <property type="entry name" value="HMGI_Y"/>
    <property type="match status" value="1"/>
</dbReference>
<dbReference type="PANTHER" id="PTHR47027">
    <property type="entry name" value="REVERSE TRANSCRIPTASE DOMAIN-CONTAINING PROTEIN"/>
    <property type="match status" value="1"/>
</dbReference>
<comment type="subcellular location">
    <subcellularLocation>
        <location evidence="1">Nucleus</location>
    </subcellularLocation>
</comment>
<dbReference type="GO" id="GO:0003824">
    <property type="term" value="F:catalytic activity"/>
    <property type="evidence" value="ECO:0007669"/>
    <property type="project" value="InterPro"/>
</dbReference>
<gene>
    <name evidence="5" type="primary">CFDP2_45</name>
    <name evidence="6" type="synonym">CFDP2_39</name>
    <name evidence="5" type="ORF">g.65286</name>
    <name evidence="6" type="ORF">g.65290</name>
</gene>
<dbReference type="AlphaFoldDB" id="A0A146LUY8"/>
<dbReference type="Gene3D" id="3.30.70.270">
    <property type="match status" value="1"/>
</dbReference>
<dbReference type="PROSITE" id="PS50878">
    <property type="entry name" value="RT_POL"/>
    <property type="match status" value="1"/>
</dbReference>
<evidence type="ECO:0000259" key="4">
    <source>
        <dbReference type="PROSITE" id="PS50878"/>
    </source>
</evidence>
<protein>
    <submittedName>
        <fullName evidence="5">Craniofacial development protein 2</fullName>
    </submittedName>
</protein>
<dbReference type="EMBL" id="GDHC01007098">
    <property type="protein sequence ID" value="JAQ11531.1"/>
    <property type="molecule type" value="Transcribed_RNA"/>
</dbReference>
<dbReference type="Pfam" id="PF00078">
    <property type="entry name" value="RVT_1"/>
    <property type="match status" value="1"/>
</dbReference>
<dbReference type="GO" id="GO:0005634">
    <property type="term" value="C:nucleus"/>
    <property type="evidence" value="ECO:0007669"/>
    <property type="project" value="UniProtKB-SubCell"/>
</dbReference>
<dbReference type="PANTHER" id="PTHR47027:SF8">
    <property type="entry name" value="RIBONUCLEASE H"/>
    <property type="match status" value="1"/>
</dbReference>
<evidence type="ECO:0000313" key="5">
    <source>
        <dbReference type="EMBL" id="JAQ11531.1"/>
    </source>
</evidence>
<evidence type="ECO:0000256" key="1">
    <source>
        <dbReference type="ARBA" id="ARBA00004123"/>
    </source>
</evidence>
<feature type="region of interest" description="Disordered" evidence="3">
    <location>
        <begin position="1"/>
        <end position="33"/>
    </location>
</feature>
<name>A0A146LUY8_LYGHE</name>
<dbReference type="SUPFAM" id="SSF56219">
    <property type="entry name" value="DNase I-like"/>
    <property type="match status" value="1"/>
</dbReference>
<feature type="domain" description="Reverse transcriptase" evidence="4">
    <location>
        <begin position="525"/>
        <end position="796"/>
    </location>
</feature>
<dbReference type="InterPro" id="IPR000477">
    <property type="entry name" value="RT_dom"/>
</dbReference>
<dbReference type="GO" id="GO:0071897">
    <property type="term" value="P:DNA biosynthetic process"/>
    <property type="evidence" value="ECO:0007669"/>
    <property type="project" value="UniProtKB-ARBA"/>
</dbReference>
<dbReference type="InterPro" id="IPR043128">
    <property type="entry name" value="Rev_trsase/Diguanyl_cyclase"/>
</dbReference>
<dbReference type="InterPro" id="IPR036691">
    <property type="entry name" value="Endo/exonu/phosph_ase_sf"/>
</dbReference>
<evidence type="ECO:0000256" key="3">
    <source>
        <dbReference type="SAM" id="MobiDB-lite"/>
    </source>
</evidence>
<dbReference type="CDD" id="cd01650">
    <property type="entry name" value="RT_nLTR_like"/>
    <property type="match status" value="1"/>
</dbReference>
<dbReference type="CDD" id="cd09076">
    <property type="entry name" value="L1-EN"/>
    <property type="match status" value="1"/>
</dbReference>
<proteinExistence type="predicted"/>